<sequence>MTPFKTWILGCGLPRVYPKFRWTNAAFMPRELSTSWPTSSLKSCTGNLDHVLSKTPHPNDSSSRCLPFHSSNAKNPRYSTGELQRLIISFLMAPNNAERPSLGNCRGIEFFEGEVHAPPVLARKLTQQINAAINISRTSSSVVCAAPPVSGTLLNPTEHRLLGFTPDPVGLLRFIAVDHRILVKPPINRNFHLASLPFIPIALSQKLHWGQKLQNLPLNLLHRRAASRQRLSTPHSLVDQNLGNIREPNSFYLHAVSSQIYDAAIKQRFQRKSFTSSSDAPEPEVGMEPSKNPTLLTNLKRALQSSPELVQNKLMSSTSTLSSRLSSPTRSSLESSQRSHSNFARIMDINSRTTVIFEPMRGRKQSNFPLRQASDMSFVRPLRQTRSLAECAVQSPNLLPTITITTPEDDERYVLFSPKSDEPDHCHLAVPTLGSRNWPHPAGPWLRASEDVNPLASKHSYRLSNDTLVRWPAGRNSPPRLMTDDQREAIALVEQINLNLEMAQTALYSRLQPPCLDEWAEEFDDDEYDDDEEELTTWSQQDNQCYHRFPAVVSDNEDYDIETIEMIE</sequence>
<evidence type="ECO:0000256" key="1">
    <source>
        <dbReference type="SAM" id="MobiDB-lite"/>
    </source>
</evidence>
<keyword evidence="3" id="KW-1185">Reference proteome</keyword>
<dbReference type="GeneID" id="18924088"/>
<dbReference type="KEGG" id="mlr:MELLADRAFT_110455"/>
<evidence type="ECO:0000313" key="3">
    <source>
        <dbReference type="Proteomes" id="UP000001072"/>
    </source>
</evidence>
<organism evidence="3">
    <name type="scientific">Melampsora larici-populina (strain 98AG31 / pathotype 3-4-7)</name>
    <name type="common">Poplar leaf rust fungus</name>
    <dbReference type="NCBI Taxonomy" id="747676"/>
    <lineage>
        <taxon>Eukaryota</taxon>
        <taxon>Fungi</taxon>
        <taxon>Dikarya</taxon>
        <taxon>Basidiomycota</taxon>
        <taxon>Pucciniomycotina</taxon>
        <taxon>Pucciniomycetes</taxon>
        <taxon>Pucciniales</taxon>
        <taxon>Melampsoraceae</taxon>
        <taxon>Melampsora</taxon>
    </lineage>
</organism>
<feature type="region of interest" description="Disordered" evidence="1">
    <location>
        <begin position="272"/>
        <end position="293"/>
    </location>
</feature>
<dbReference type="RefSeq" id="XP_007414604.1">
    <property type="nucleotide sequence ID" value="XM_007414542.1"/>
</dbReference>
<feature type="compositionally biased region" description="Low complexity" evidence="1">
    <location>
        <begin position="316"/>
        <end position="340"/>
    </location>
</feature>
<evidence type="ECO:0000313" key="2">
    <source>
        <dbReference type="EMBL" id="EGG02067.1"/>
    </source>
</evidence>
<proteinExistence type="predicted"/>
<dbReference type="AlphaFoldDB" id="F4RZV4"/>
<dbReference type="VEuPathDB" id="FungiDB:MELLADRAFT_110455"/>
<dbReference type="OrthoDB" id="2499937at2759"/>
<accession>F4RZV4</accession>
<dbReference type="HOGENOM" id="CLU_479861_0_0_1"/>
<protein>
    <submittedName>
        <fullName evidence="2">Uncharacterized protein</fullName>
    </submittedName>
</protein>
<reference evidence="3" key="1">
    <citation type="journal article" date="2011" name="Proc. Natl. Acad. Sci. U.S.A.">
        <title>Obligate biotrophy features unraveled by the genomic analysis of rust fungi.</title>
        <authorList>
            <person name="Duplessis S."/>
            <person name="Cuomo C.A."/>
            <person name="Lin Y.-C."/>
            <person name="Aerts A."/>
            <person name="Tisserant E."/>
            <person name="Veneault-Fourrey C."/>
            <person name="Joly D.L."/>
            <person name="Hacquard S."/>
            <person name="Amselem J."/>
            <person name="Cantarel B.L."/>
            <person name="Chiu R."/>
            <person name="Coutinho P.M."/>
            <person name="Feau N."/>
            <person name="Field M."/>
            <person name="Frey P."/>
            <person name="Gelhaye E."/>
            <person name="Goldberg J."/>
            <person name="Grabherr M.G."/>
            <person name="Kodira C.D."/>
            <person name="Kohler A."/>
            <person name="Kuees U."/>
            <person name="Lindquist E.A."/>
            <person name="Lucas S.M."/>
            <person name="Mago R."/>
            <person name="Mauceli E."/>
            <person name="Morin E."/>
            <person name="Murat C."/>
            <person name="Pangilinan J.L."/>
            <person name="Park R."/>
            <person name="Pearson M."/>
            <person name="Quesneville H."/>
            <person name="Rouhier N."/>
            <person name="Sakthikumar S."/>
            <person name="Salamov A.A."/>
            <person name="Schmutz J."/>
            <person name="Selles B."/>
            <person name="Shapiro H."/>
            <person name="Tanguay P."/>
            <person name="Tuskan G.A."/>
            <person name="Henrissat B."/>
            <person name="Van de Peer Y."/>
            <person name="Rouze P."/>
            <person name="Ellis J.G."/>
            <person name="Dodds P.N."/>
            <person name="Schein J.E."/>
            <person name="Zhong S."/>
            <person name="Hamelin R.C."/>
            <person name="Grigoriev I.V."/>
            <person name="Szabo L.J."/>
            <person name="Martin F."/>
        </authorList>
    </citation>
    <scope>NUCLEOTIDE SEQUENCE [LARGE SCALE GENOMIC DNA]</scope>
    <source>
        <strain evidence="3">98AG31 / pathotype 3-4-7</strain>
    </source>
</reference>
<gene>
    <name evidence="2" type="ORF">MELLADRAFT_110455</name>
</gene>
<dbReference type="InParanoid" id="F4RZV4"/>
<name>F4RZV4_MELLP</name>
<dbReference type="EMBL" id="GL883133">
    <property type="protein sequence ID" value="EGG02067.1"/>
    <property type="molecule type" value="Genomic_DNA"/>
</dbReference>
<feature type="region of interest" description="Disordered" evidence="1">
    <location>
        <begin position="309"/>
        <end position="340"/>
    </location>
</feature>
<dbReference type="Proteomes" id="UP000001072">
    <property type="component" value="Unassembled WGS sequence"/>
</dbReference>